<reference evidence="2" key="1">
    <citation type="journal article" date="2005" name="Nature">
        <title>The map-based sequence of the rice genome.</title>
        <authorList>
            <consortium name="International rice genome sequencing project (IRGSP)"/>
            <person name="Matsumoto T."/>
            <person name="Wu J."/>
            <person name="Kanamori H."/>
            <person name="Katayose Y."/>
            <person name="Fujisawa M."/>
            <person name="Namiki N."/>
            <person name="Mizuno H."/>
            <person name="Yamamoto K."/>
            <person name="Antonio B.A."/>
            <person name="Baba T."/>
            <person name="Sakata K."/>
            <person name="Nagamura Y."/>
            <person name="Aoki H."/>
            <person name="Arikawa K."/>
            <person name="Arita K."/>
            <person name="Bito T."/>
            <person name="Chiden Y."/>
            <person name="Fujitsuka N."/>
            <person name="Fukunaka R."/>
            <person name="Hamada M."/>
            <person name="Harada C."/>
            <person name="Hayashi A."/>
            <person name="Hijishita S."/>
            <person name="Honda M."/>
            <person name="Hosokawa S."/>
            <person name="Ichikawa Y."/>
            <person name="Idonuma A."/>
            <person name="Iijima M."/>
            <person name="Ikeda M."/>
            <person name="Ikeno M."/>
            <person name="Ito K."/>
            <person name="Ito S."/>
            <person name="Ito T."/>
            <person name="Ito Y."/>
            <person name="Ito Y."/>
            <person name="Iwabuchi A."/>
            <person name="Kamiya K."/>
            <person name="Karasawa W."/>
            <person name="Kurita K."/>
            <person name="Katagiri S."/>
            <person name="Kikuta A."/>
            <person name="Kobayashi H."/>
            <person name="Kobayashi N."/>
            <person name="Machita K."/>
            <person name="Maehara T."/>
            <person name="Masukawa M."/>
            <person name="Mizubayashi T."/>
            <person name="Mukai Y."/>
            <person name="Nagasaki H."/>
            <person name="Nagata Y."/>
            <person name="Naito S."/>
            <person name="Nakashima M."/>
            <person name="Nakama Y."/>
            <person name="Nakamichi Y."/>
            <person name="Nakamura M."/>
            <person name="Meguro A."/>
            <person name="Negishi M."/>
            <person name="Ohta I."/>
            <person name="Ohta T."/>
            <person name="Okamoto M."/>
            <person name="Ono N."/>
            <person name="Saji S."/>
            <person name="Sakaguchi M."/>
            <person name="Sakai K."/>
            <person name="Shibata M."/>
            <person name="Shimokawa T."/>
            <person name="Song J."/>
            <person name="Takazaki Y."/>
            <person name="Terasawa K."/>
            <person name="Tsugane M."/>
            <person name="Tsuji K."/>
            <person name="Ueda S."/>
            <person name="Waki K."/>
            <person name="Yamagata H."/>
            <person name="Yamamoto M."/>
            <person name="Yamamoto S."/>
            <person name="Yamane H."/>
            <person name="Yoshiki S."/>
            <person name="Yoshihara R."/>
            <person name="Yukawa K."/>
            <person name="Zhong H."/>
            <person name="Yano M."/>
            <person name="Yuan Q."/>
            <person name="Ouyang S."/>
            <person name="Liu J."/>
            <person name="Jones K.M."/>
            <person name="Gansberger K."/>
            <person name="Moffat K."/>
            <person name="Hill J."/>
            <person name="Bera J."/>
            <person name="Fadrosh D."/>
            <person name="Jin S."/>
            <person name="Johri S."/>
            <person name="Kim M."/>
            <person name="Overton L."/>
            <person name="Reardon M."/>
            <person name="Tsitrin T."/>
            <person name="Vuong H."/>
            <person name="Weaver B."/>
            <person name="Ciecko A."/>
            <person name="Tallon L."/>
            <person name="Jackson J."/>
            <person name="Pai G."/>
            <person name="Aken S.V."/>
            <person name="Utterback T."/>
            <person name="Reidmuller S."/>
            <person name="Feldblyum T."/>
            <person name="Hsiao J."/>
            <person name="Zismann V."/>
            <person name="Iobst S."/>
            <person name="de Vazeille A.R."/>
            <person name="Buell C.R."/>
            <person name="Ying K."/>
            <person name="Li Y."/>
            <person name="Lu T."/>
            <person name="Huang Y."/>
            <person name="Zhao Q."/>
            <person name="Feng Q."/>
            <person name="Zhang L."/>
            <person name="Zhu J."/>
            <person name="Weng Q."/>
            <person name="Mu J."/>
            <person name="Lu Y."/>
            <person name="Fan D."/>
            <person name="Liu Y."/>
            <person name="Guan J."/>
            <person name="Zhang Y."/>
            <person name="Yu S."/>
            <person name="Liu X."/>
            <person name="Zhang Y."/>
            <person name="Hong G."/>
            <person name="Han B."/>
            <person name="Choisne N."/>
            <person name="Demange N."/>
            <person name="Orjeda G."/>
            <person name="Samain S."/>
            <person name="Cattolico L."/>
            <person name="Pelletier E."/>
            <person name="Couloux A."/>
            <person name="Segurens B."/>
            <person name="Wincker P."/>
            <person name="D'Hont A."/>
            <person name="Scarpelli C."/>
            <person name="Weissenbach J."/>
            <person name="Salanoubat M."/>
            <person name="Quetier F."/>
            <person name="Yu Y."/>
            <person name="Kim H.R."/>
            <person name="Rambo T."/>
            <person name="Currie J."/>
            <person name="Collura K."/>
            <person name="Luo M."/>
            <person name="Yang T."/>
            <person name="Ammiraju J.S.S."/>
            <person name="Engler F."/>
            <person name="Soderlund C."/>
            <person name="Wing R.A."/>
            <person name="Palmer L.E."/>
            <person name="de la Bastide M."/>
            <person name="Spiegel L."/>
            <person name="Nascimento L."/>
            <person name="Zutavern T."/>
            <person name="O'Shaughnessy A."/>
            <person name="Dike S."/>
            <person name="Dedhia N."/>
            <person name="Preston R."/>
            <person name="Balija V."/>
            <person name="McCombie W.R."/>
            <person name="Chow T."/>
            <person name="Chen H."/>
            <person name="Chung M."/>
            <person name="Chen C."/>
            <person name="Shaw J."/>
            <person name="Wu H."/>
            <person name="Hsiao K."/>
            <person name="Chao Y."/>
            <person name="Chu M."/>
            <person name="Cheng C."/>
            <person name="Hour A."/>
            <person name="Lee P."/>
            <person name="Lin S."/>
            <person name="Lin Y."/>
            <person name="Liou J."/>
            <person name="Liu S."/>
            <person name="Hsing Y."/>
            <person name="Raghuvanshi S."/>
            <person name="Mohanty A."/>
            <person name="Bharti A.K."/>
            <person name="Gaur A."/>
            <person name="Gupta V."/>
            <person name="Kumar D."/>
            <person name="Ravi V."/>
            <person name="Vij S."/>
            <person name="Kapur A."/>
            <person name="Khurana P."/>
            <person name="Khurana P."/>
            <person name="Khurana J.P."/>
            <person name="Tyagi A.K."/>
            <person name="Gaikwad K."/>
            <person name="Singh A."/>
            <person name="Dalal V."/>
            <person name="Srivastava S."/>
            <person name="Dixit A."/>
            <person name="Pal A.K."/>
            <person name="Ghazi I.A."/>
            <person name="Yadav M."/>
            <person name="Pandit A."/>
            <person name="Bhargava A."/>
            <person name="Sureshbabu K."/>
            <person name="Batra K."/>
            <person name="Sharma T.R."/>
            <person name="Mohapatra T."/>
            <person name="Singh N.K."/>
            <person name="Messing J."/>
            <person name="Nelson A.B."/>
            <person name="Fuks G."/>
            <person name="Kavchok S."/>
            <person name="Keizer G."/>
            <person name="Linton E."/>
            <person name="Llaca V."/>
            <person name="Song R."/>
            <person name="Tanyolac B."/>
            <person name="Young S."/>
            <person name="Ho-Il K."/>
            <person name="Hahn J.H."/>
            <person name="Sangsakoo G."/>
            <person name="Vanavichit A."/>
            <person name="de Mattos Luiz.A.T."/>
            <person name="Zimmer P.D."/>
            <person name="Malone G."/>
            <person name="Dellagostin O."/>
            <person name="de Oliveira A.C."/>
            <person name="Bevan M."/>
            <person name="Bancroft I."/>
            <person name="Minx P."/>
            <person name="Cordum H."/>
            <person name="Wilson R."/>
            <person name="Cheng Z."/>
            <person name="Jin W."/>
            <person name="Jiang J."/>
            <person name="Leong S.A."/>
            <person name="Iwama H."/>
            <person name="Gojobori T."/>
            <person name="Itoh T."/>
            <person name="Niimura Y."/>
            <person name="Fujii Y."/>
            <person name="Habara T."/>
            <person name="Sakai H."/>
            <person name="Sato Y."/>
            <person name="Wilson G."/>
            <person name="Kumar K."/>
            <person name="McCouch S."/>
            <person name="Juretic N."/>
            <person name="Hoen D."/>
            <person name="Wright S."/>
            <person name="Bruskiewich R."/>
            <person name="Bureau T."/>
            <person name="Miyao A."/>
            <person name="Hirochika H."/>
            <person name="Nishikawa T."/>
            <person name="Kadowaki K."/>
            <person name="Sugiura M."/>
            <person name="Burr B."/>
            <person name="Sasaki T."/>
        </authorList>
    </citation>
    <scope>NUCLEOTIDE SEQUENCE [LARGE SCALE GENOMIC DNA]</scope>
    <source>
        <strain evidence="2">cv. Nipponbare</strain>
    </source>
</reference>
<dbReference type="EMBL" id="AC074354">
    <property type="protein sequence ID" value="AAK92586.1"/>
    <property type="molecule type" value="Genomic_DNA"/>
</dbReference>
<accession>Q94HQ1</accession>
<reference evidence="2" key="2">
    <citation type="journal article" date="2008" name="Nucleic Acids Res.">
        <title>The rice annotation project database (RAP-DB): 2008 update.</title>
        <authorList>
            <consortium name="The rice annotation project (RAP)"/>
        </authorList>
    </citation>
    <scope>GENOME REANNOTATION</scope>
    <source>
        <strain evidence="2">cv. Nipponbare</strain>
    </source>
</reference>
<sequence length="702" mass="78435">MVGMDWHILLVCKHHIKLWRHGVNNGKTCTEDAAGAGAMAVRISPGANAVSSAATTDTNIAHMMDEQEDIKVKASKCWNPIRPPAALLSSNGRQISIRAPFSAREYLMESSRCPLSNGSSLILKFHLIEPQLKQQGAASPVMGLCACNFVWDPGPKWGPCGVRPKLVEHDPRTLLVVLPHPKIARNKVDLHQQDQQPTERCIDRKGATQRLLSSTHRKIGPTTALSAEWNSGFIRWYQSFRCSCLVRVEFRVLVTFCATVVAAAVWIRKIIGDNGAQHRHLRRDMRSDQHTIMSYSSFAHLLQLACHAEKQIEDVNKKQVVDVPPITNILQEVNNCNKEERDMKEPSVPLFTFKVEAPPSSEEGIKGKLNGAEINQGECVVNELNLSTFHAILEQPLVEPTAEIPLSQVDLFAVPCDKEELCDNASLISMPQLVNEHAISSVSLCADFKHVVHIANDIEERKLITSFNTLGYVQFDDFCELNNLEEKLFAKSDLPCPTNAIFYIFGEYNDRGIYLVHRVFICSDLEKHIIANHTTSSFSSFDWMKQVILNGLCEEHHMKKPRTVFREEGEDDVTIATTDTNIAHIMDEQEDIKIKASKCWNPIRPPAALLSSNGHQISIRAPFSAREYLMESSRSPSNGSSLISKFHLIEPQLKQQGAASPVMGLCACNFVWDPGPKWGPCGVRPKLVEHDPRTLLVVLPHS</sequence>
<protein>
    <recommendedName>
        <fullName evidence="3">Retrotransposon, putative, centromere-specific</fullName>
    </recommendedName>
</protein>
<dbReference type="AlphaFoldDB" id="Q94HQ1"/>
<gene>
    <name evidence="1" type="primary">OSJNBa0065C16.20</name>
</gene>
<evidence type="ECO:0000313" key="1">
    <source>
        <dbReference type="EMBL" id="AAK92586.1"/>
    </source>
</evidence>
<name>Q94HQ1_ORYSJ</name>
<evidence type="ECO:0000313" key="2">
    <source>
        <dbReference type="Proteomes" id="UP000000763"/>
    </source>
</evidence>
<dbReference type="Proteomes" id="UP000000763">
    <property type="component" value="Chromosome 10"/>
</dbReference>
<proteinExistence type="predicted"/>
<organism evidence="1 2">
    <name type="scientific">Oryza sativa subsp. japonica</name>
    <name type="common">Rice</name>
    <dbReference type="NCBI Taxonomy" id="39947"/>
    <lineage>
        <taxon>Eukaryota</taxon>
        <taxon>Viridiplantae</taxon>
        <taxon>Streptophyta</taxon>
        <taxon>Embryophyta</taxon>
        <taxon>Tracheophyta</taxon>
        <taxon>Spermatophyta</taxon>
        <taxon>Magnoliopsida</taxon>
        <taxon>Liliopsida</taxon>
        <taxon>Poales</taxon>
        <taxon>Poaceae</taxon>
        <taxon>BOP clade</taxon>
        <taxon>Oryzoideae</taxon>
        <taxon>Oryzeae</taxon>
        <taxon>Oryzinae</taxon>
        <taxon>Oryza</taxon>
        <taxon>Oryza sativa</taxon>
    </lineage>
</organism>
<evidence type="ECO:0008006" key="3">
    <source>
        <dbReference type="Google" id="ProtNLM"/>
    </source>
</evidence>